<feature type="region of interest" description="Disordered" evidence="1">
    <location>
        <begin position="21"/>
        <end position="49"/>
    </location>
</feature>
<dbReference type="CDD" id="cd04276">
    <property type="entry name" value="ZnMc_MMP_like_2"/>
    <property type="match status" value="1"/>
</dbReference>
<proteinExistence type="predicted"/>
<feature type="compositionally biased region" description="Basic and acidic residues" evidence="1">
    <location>
        <begin position="33"/>
        <end position="49"/>
    </location>
</feature>
<name>A0A931LW58_FIMGI</name>
<evidence type="ECO:0000256" key="2">
    <source>
        <dbReference type="SAM" id="SignalP"/>
    </source>
</evidence>
<dbReference type="Proteomes" id="UP000727962">
    <property type="component" value="Unassembled WGS sequence"/>
</dbReference>
<dbReference type="PANTHER" id="PTHR38478:SF1">
    <property type="entry name" value="ZINC DEPENDENT METALLOPROTEASE DOMAIN LIPOPROTEIN"/>
    <property type="match status" value="1"/>
</dbReference>
<evidence type="ECO:0000259" key="3">
    <source>
        <dbReference type="Pfam" id="PF16313"/>
    </source>
</evidence>
<dbReference type="Pfam" id="PF16313">
    <property type="entry name" value="DUF4953"/>
    <property type="match status" value="1"/>
</dbReference>
<dbReference type="InterPro" id="IPR024079">
    <property type="entry name" value="MetalloPept_cat_dom_sf"/>
</dbReference>
<dbReference type="InterPro" id="IPR034032">
    <property type="entry name" value="Zn_MMP-like_bac"/>
</dbReference>
<sequence length="911" mass="102362">MNRLATTLLVTLAFGVSALAQDGGDMPPMPEPPKPDAKPKDPKKDTRQEDFEKAVKELKRIDGPFPMYIRKKDILMEVPEDRLGKLFMLQATFASGVSAFGLQAGDPLGDTDVDVFRWEKQDEQMLLIRPNTRYRWESDDQFKVANERSFPEATLASLHIDGFHPGRKVYLLNATSLFVGELLHLGETVSMGLGGPYMLDREKTVIEKIKGYPENSVVQLKLHYFTQRAIEGANNPLLQLLGFSIPNQLEDPRSAPIRITYNLWYRKPTNYVPRLADPRVGYFTQDFYSLARFFKDDRMERYVLRFDLRKKDPAAALSEPVKPIVWTIDPSIPAKYRDAVREGILRWNKAFEATGFKNAVVVQDPPEDYDHSDGRFNVVRWTMSENLPYAVSLFRNDPFTGELLSASVTMDANYLAWVLSEHQDFAVPASSTSKRAFDVLLRDKDDEMPLDFRLWATDKELAVEEFERRITKTGWRRFDCRFASGLAESAAFGWNVLASIPGVKISKDDYAKQFISDTISHEVGHCLGLRHNFEASTNLTTAQLADDQLTGREGIAASVMDYTPVNVQAVLRGKGNFYMPTIGPYDVWAIQYGYTPFDAVTPQGEQYRLSKIAARSGQHGMAYMTDENVNRWDPLVVTFDCASDPLNYAGKMLVAAKRLRQYAIENLPRPGDTYEKRTELLIQSFMETMREGRIAARFVGGIHASRSLKGDPGAPPALAPISADEQRQAMKLITANCLASNAFVVPEDVALNMAFDPDVDGASQWTAPLRRIVGRWQMFMLAQVMSADTTDRITENQYKLRTRKNNYTLDEHYGLMLGAVFGDLASGKSLDPVRRDLQRFGVAALIAQAGAPFGAISEDAKTLASDALRRLSSRVGAAAKAPAADELTRVHLRETKAMIDRFLNRQIAATR</sequence>
<feature type="signal peptide" evidence="2">
    <location>
        <begin position="1"/>
        <end position="20"/>
    </location>
</feature>
<organism evidence="5 6">
    <name type="scientific">Fimbriimonas ginsengisoli</name>
    <dbReference type="NCBI Taxonomy" id="1005039"/>
    <lineage>
        <taxon>Bacteria</taxon>
        <taxon>Bacillati</taxon>
        <taxon>Armatimonadota</taxon>
        <taxon>Fimbriimonadia</taxon>
        <taxon>Fimbriimonadales</taxon>
        <taxon>Fimbriimonadaceae</taxon>
        <taxon>Fimbriimonas</taxon>
    </lineage>
</organism>
<dbReference type="EMBL" id="JACOSL010000017">
    <property type="protein sequence ID" value="MBI1755980.1"/>
    <property type="molecule type" value="Genomic_DNA"/>
</dbReference>
<keyword evidence="5" id="KW-0378">Hydrolase</keyword>
<dbReference type="Pfam" id="PF17148">
    <property type="entry name" value="DUF5117"/>
    <property type="match status" value="1"/>
</dbReference>
<keyword evidence="5" id="KW-0482">Metalloprotease</keyword>
<keyword evidence="5" id="KW-0645">Protease</keyword>
<keyword evidence="2" id="KW-0732">Signal</keyword>
<evidence type="ECO:0000313" key="6">
    <source>
        <dbReference type="Proteomes" id="UP000727962"/>
    </source>
</evidence>
<dbReference type="PANTHER" id="PTHR38478">
    <property type="entry name" value="PEPTIDASE M1A AND M12B"/>
    <property type="match status" value="1"/>
</dbReference>
<dbReference type="InterPro" id="IPR033413">
    <property type="entry name" value="DUF5117"/>
</dbReference>
<evidence type="ECO:0000259" key="4">
    <source>
        <dbReference type="Pfam" id="PF17148"/>
    </source>
</evidence>
<feature type="domain" description="DUF5117" evidence="4">
    <location>
        <begin position="114"/>
        <end position="311"/>
    </location>
</feature>
<accession>A0A931LW58</accession>
<dbReference type="SUPFAM" id="SSF55486">
    <property type="entry name" value="Metalloproteases ('zincins'), catalytic domain"/>
    <property type="match status" value="1"/>
</dbReference>
<dbReference type="InterPro" id="IPR032534">
    <property type="entry name" value="EcxA_zinc-bd"/>
</dbReference>
<evidence type="ECO:0000313" key="5">
    <source>
        <dbReference type="EMBL" id="MBI1755980.1"/>
    </source>
</evidence>
<gene>
    <name evidence="5" type="ORF">HYR64_02605</name>
</gene>
<reference evidence="5" key="1">
    <citation type="submission" date="2020-07" db="EMBL/GenBank/DDBJ databases">
        <title>Huge and variable diversity of episymbiotic CPR bacteria and DPANN archaea in groundwater ecosystems.</title>
        <authorList>
            <person name="He C.Y."/>
            <person name="Keren R."/>
            <person name="Whittaker M."/>
            <person name="Farag I.F."/>
            <person name="Doudna J."/>
            <person name="Cate J.H.D."/>
            <person name="Banfield J.F."/>
        </authorList>
    </citation>
    <scope>NUCLEOTIDE SEQUENCE</scope>
    <source>
        <strain evidence="5">NC_groundwater_17_Pr7_B-0.1um_64_12</strain>
    </source>
</reference>
<protein>
    <submittedName>
        <fullName evidence="5">Zinc-dependent metalloprotease</fullName>
    </submittedName>
</protein>
<comment type="caution">
    <text evidence="5">The sequence shown here is derived from an EMBL/GenBank/DDBJ whole genome shotgun (WGS) entry which is preliminary data.</text>
</comment>
<dbReference type="GO" id="GO:0008237">
    <property type="term" value="F:metallopeptidase activity"/>
    <property type="evidence" value="ECO:0007669"/>
    <property type="project" value="UniProtKB-KW"/>
</dbReference>
<dbReference type="AlphaFoldDB" id="A0A931LW58"/>
<dbReference type="Gene3D" id="3.40.390.10">
    <property type="entry name" value="Collagenase (Catalytic Domain)"/>
    <property type="match status" value="1"/>
</dbReference>
<feature type="domain" description="EcxA zinc-binding" evidence="3">
    <location>
        <begin position="507"/>
        <end position="825"/>
    </location>
</feature>
<evidence type="ECO:0000256" key="1">
    <source>
        <dbReference type="SAM" id="MobiDB-lite"/>
    </source>
</evidence>
<feature type="chain" id="PRO_5037986779" evidence="2">
    <location>
        <begin position="21"/>
        <end position="911"/>
    </location>
</feature>